<evidence type="ECO:0000256" key="6">
    <source>
        <dbReference type="ARBA" id="ARBA00030388"/>
    </source>
</evidence>
<proteinExistence type="inferred from homology"/>
<evidence type="ECO:0000256" key="3">
    <source>
        <dbReference type="ARBA" id="ARBA00022722"/>
    </source>
</evidence>
<dbReference type="EMBL" id="CP124855">
    <property type="protein sequence ID" value="WHF50687.1"/>
    <property type="molecule type" value="Genomic_DNA"/>
</dbReference>
<dbReference type="Proteomes" id="UP001241656">
    <property type="component" value="Chromosome"/>
</dbReference>
<reference evidence="7 8" key="1">
    <citation type="submission" date="2023-05" db="EMBL/GenBank/DDBJ databases">
        <title>Genomic insight into Chryseobacterium sp. wdc7 isolated forest soil (Gotjawal).</title>
        <authorList>
            <person name="Park S.-J."/>
        </authorList>
    </citation>
    <scope>NUCLEOTIDE SEQUENCE [LARGE SCALE GENOMIC DNA]</scope>
    <source>
        <strain evidence="8">wdc7</strain>
    </source>
</reference>
<dbReference type="NCBIfam" id="TIGR02116">
    <property type="entry name" value="toxin_Txe_YoeB"/>
    <property type="match status" value="1"/>
</dbReference>
<evidence type="ECO:0000313" key="7">
    <source>
        <dbReference type="EMBL" id="WHF50687.1"/>
    </source>
</evidence>
<dbReference type="Gene3D" id="3.30.2310.20">
    <property type="entry name" value="RelE-like"/>
    <property type="match status" value="1"/>
</dbReference>
<name>A0ABY8R9R3_9FLAO</name>
<gene>
    <name evidence="7" type="ORF">QGN23_09575</name>
</gene>
<evidence type="ECO:0000313" key="8">
    <source>
        <dbReference type="Proteomes" id="UP001241656"/>
    </source>
</evidence>
<sequence>MEIIFSRKAKSDLDFWQRSGNKLVLKKISELVRAIQENPFKGIGKPEPLKHNLSGIWSRRINQEHRLIYQMANENTIEILNILSLKGHYEQ</sequence>
<keyword evidence="8" id="KW-1185">Reference proteome</keyword>
<dbReference type="PANTHER" id="PTHR38039:SF1">
    <property type="entry name" value="TOXIN YOEB"/>
    <property type="match status" value="1"/>
</dbReference>
<evidence type="ECO:0000256" key="5">
    <source>
        <dbReference type="ARBA" id="ARBA00022801"/>
    </source>
</evidence>
<protein>
    <recommendedName>
        <fullName evidence="6">Putative mRNA interferase YoeB</fullName>
    </recommendedName>
</protein>
<keyword evidence="2" id="KW-1277">Toxin-antitoxin system</keyword>
<dbReference type="PANTHER" id="PTHR38039">
    <property type="entry name" value="TOXIN YOEB"/>
    <property type="match status" value="1"/>
</dbReference>
<evidence type="ECO:0000256" key="4">
    <source>
        <dbReference type="ARBA" id="ARBA00022759"/>
    </source>
</evidence>
<keyword evidence="3" id="KW-0540">Nuclease</keyword>
<dbReference type="SUPFAM" id="SSF143011">
    <property type="entry name" value="RelE-like"/>
    <property type="match status" value="1"/>
</dbReference>
<organism evidence="7 8">
    <name type="scientific">Chryseobacterium gotjawalense</name>
    <dbReference type="NCBI Taxonomy" id="3042315"/>
    <lineage>
        <taxon>Bacteria</taxon>
        <taxon>Pseudomonadati</taxon>
        <taxon>Bacteroidota</taxon>
        <taxon>Flavobacteriia</taxon>
        <taxon>Flavobacteriales</taxon>
        <taxon>Weeksellaceae</taxon>
        <taxon>Chryseobacterium group</taxon>
        <taxon>Chryseobacterium</taxon>
    </lineage>
</organism>
<keyword evidence="4" id="KW-0255">Endonuclease</keyword>
<comment type="similarity">
    <text evidence="1">Belongs to the YoeB family.</text>
</comment>
<dbReference type="RefSeq" id="WP_282904095.1">
    <property type="nucleotide sequence ID" value="NZ_CP124855.1"/>
</dbReference>
<evidence type="ECO:0000256" key="2">
    <source>
        <dbReference type="ARBA" id="ARBA00022649"/>
    </source>
</evidence>
<accession>A0ABY8R9R3</accession>
<dbReference type="InterPro" id="IPR009614">
    <property type="entry name" value="YoeB_toxin"/>
</dbReference>
<keyword evidence="5" id="KW-0378">Hydrolase</keyword>
<dbReference type="InterPro" id="IPR035093">
    <property type="entry name" value="RelE/ParE_toxin_dom_sf"/>
</dbReference>
<dbReference type="Pfam" id="PF06769">
    <property type="entry name" value="YoeB_toxin"/>
    <property type="match status" value="1"/>
</dbReference>
<evidence type="ECO:0000256" key="1">
    <source>
        <dbReference type="ARBA" id="ARBA00008172"/>
    </source>
</evidence>